<gene>
    <name evidence="3" type="ORF">ABH943_006404</name>
</gene>
<keyword evidence="4" id="KW-1185">Reference proteome</keyword>
<proteinExistence type="predicted"/>
<feature type="chain" id="PRO_5046049043" evidence="2">
    <location>
        <begin position="25"/>
        <end position="46"/>
    </location>
</feature>
<sequence>MNKSRIVCALCVVLTLAFSSLVTACSSESGMGASSTSSSAGSAGGY</sequence>
<evidence type="ECO:0000256" key="2">
    <source>
        <dbReference type="SAM" id="SignalP"/>
    </source>
</evidence>
<organism evidence="3 4">
    <name type="scientific">Caballeronia udeis</name>
    <dbReference type="NCBI Taxonomy" id="1232866"/>
    <lineage>
        <taxon>Bacteria</taxon>
        <taxon>Pseudomonadati</taxon>
        <taxon>Pseudomonadota</taxon>
        <taxon>Betaproteobacteria</taxon>
        <taxon>Burkholderiales</taxon>
        <taxon>Burkholderiaceae</taxon>
        <taxon>Caballeronia</taxon>
    </lineage>
</organism>
<dbReference type="PROSITE" id="PS51257">
    <property type="entry name" value="PROKAR_LIPOPROTEIN"/>
    <property type="match status" value="1"/>
</dbReference>
<name>A0ABW8MSF2_9BURK</name>
<feature type="signal peptide" evidence="2">
    <location>
        <begin position="1"/>
        <end position="24"/>
    </location>
</feature>
<reference evidence="3 4" key="1">
    <citation type="submission" date="2024-11" db="EMBL/GenBank/DDBJ databases">
        <title>Using genomics to understand microbial adaptation to soil warming.</title>
        <authorList>
            <person name="Deangelis K.M. PhD."/>
        </authorList>
    </citation>
    <scope>NUCLEOTIDE SEQUENCE [LARGE SCALE GENOMIC DNA]</scope>
    <source>
        <strain evidence="3 4">GAS97</strain>
    </source>
</reference>
<dbReference type="Proteomes" id="UP001620514">
    <property type="component" value="Unassembled WGS sequence"/>
</dbReference>
<dbReference type="EMBL" id="JBIYDN010000025">
    <property type="protein sequence ID" value="MFK4446372.1"/>
    <property type="molecule type" value="Genomic_DNA"/>
</dbReference>
<comment type="caution">
    <text evidence="3">The sequence shown here is derived from an EMBL/GenBank/DDBJ whole genome shotgun (WGS) entry which is preliminary data.</text>
</comment>
<evidence type="ECO:0000313" key="3">
    <source>
        <dbReference type="EMBL" id="MFK4446372.1"/>
    </source>
</evidence>
<evidence type="ECO:0000313" key="4">
    <source>
        <dbReference type="Proteomes" id="UP001620514"/>
    </source>
</evidence>
<accession>A0ABW8MSF2</accession>
<keyword evidence="2" id="KW-0732">Signal</keyword>
<protein>
    <submittedName>
        <fullName evidence="3">ABC-type oligopeptide transport system substrate-binding subunit</fullName>
    </submittedName>
</protein>
<evidence type="ECO:0000256" key="1">
    <source>
        <dbReference type="SAM" id="MobiDB-lite"/>
    </source>
</evidence>
<feature type="region of interest" description="Disordered" evidence="1">
    <location>
        <begin position="26"/>
        <end position="46"/>
    </location>
</feature>